<protein>
    <submittedName>
        <fullName evidence="1">Uncharacterized protein</fullName>
    </submittedName>
</protein>
<sequence length="106" mass="11867">MLVFLLIIGACLLALLGWILYSRRAPHQVKSTRAEDKVYALNTQIRAVEPPEHSTGMAFGVLLKAARGDRAAVEKWIVAEQYRGNVPVSRDEAIELLARRLLLSRN</sequence>
<proteinExistence type="predicted"/>
<evidence type="ECO:0000313" key="2">
    <source>
        <dbReference type="Proteomes" id="UP000192721"/>
    </source>
</evidence>
<dbReference type="EMBL" id="MUKV01000008">
    <property type="protein sequence ID" value="OQS41292.1"/>
    <property type="molecule type" value="Genomic_DNA"/>
</dbReference>
<name>A0A1W0D364_9NEIS</name>
<dbReference type="Proteomes" id="UP000192721">
    <property type="component" value="Unassembled WGS sequence"/>
</dbReference>
<evidence type="ECO:0000313" key="1">
    <source>
        <dbReference type="EMBL" id="OQS41292.1"/>
    </source>
</evidence>
<accession>A0A1W0D364</accession>
<dbReference type="AlphaFoldDB" id="A0A1W0D364"/>
<reference evidence="1 2" key="1">
    <citation type="submission" date="2017-02" db="EMBL/GenBank/DDBJ databases">
        <title>Chromobacterium haemolyticum H5244.</title>
        <authorList>
            <person name="Gulvik C.A."/>
        </authorList>
    </citation>
    <scope>NUCLEOTIDE SEQUENCE [LARGE SCALE GENOMIC DNA]</scope>
    <source>
        <strain evidence="1 2">H5244</strain>
    </source>
</reference>
<organism evidence="1 2">
    <name type="scientific">Chromobacterium haemolyticum</name>
    <dbReference type="NCBI Taxonomy" id="394935"/>
    <lineage>
        <taxon>Bacteria</taxon>
        <taxon>Pseudomonadati</taxon>
        <taxon>Pseudomonadota</taxon>
        <taxon>Betaproteobacteria</taxon>
        <taxon>Neisseriales</taxon>
        <taxon>Chromobacteriaceae</taxon>
        <taxon>Chromobacterium</taxon>
    </lineage>
</organism>
<dbReference type="RefSeq" id="WP_081555176.1">
    <property type="nucleotide sequence ID" value="NZ_MUKV01000008.1"/>
</dbReference>
<comment type="caution">
    <text evidence="1">The sequence shown here is derived from an EMBL/GenBank/DDBJ whole genome shotgun (WGS) entry which is preliminary data.</text>
</comment>
<gene>
    <name evidence="1" type="ORF">B0T45_08340</name>
</gene>